<dbReference type="FunFam" id="1.25.40.10:FF:000344">
    <property type="entry name" value="Pentatricopeptide repeat-containing protein"/>
    <property type="match status" value="1"/>
</dbReference>
<keyword evidence="2" id="KW-0677">Repeat</keyword>
<evidence type="ECO:0000313" key="5">
    <source>
        <dbReference type="EnsemblPlants" id="AUR62037918-RA:cds"/>
    </source>
</evidence>
<dbReference type="InterPro" id="IPR011990">
    <property type="entry name" value="TPR-like_helical_dom_sf"/>
</dbReference>
<dbReference type="Pfam" id="PF20430">
    <property type="entry name" value="Eplus_motif"/>
    <property type="match status" value="1"/>
</dbReference>
<dbReference type="PANTHER" id="PTHR47926:SF512">
    <property type="entry name" value="REPEAT (PPR) SUPERFAMILY PROTEIN, PUTATIVE-RELATED"/>
    <property type="match status" value="1"/>
</dbReference>
<comment type="similarity">
    <text evidence="1">Belongs to the PPR family. PCMP-H subfamily.</text>
</comment>
<name>A0A803MZS8_CHEQI</name>
<reference evidence="5" key="1">
    <citation type="journal article" date="2017" name="Nature">
        <title>The genome of Chenopodium quinoa.</title>
        <authorList>
            <person name="Jarvis D.E."/>
            <person name="Ho Y.S."/>
            <person name="Lightfoot D.J."/>
            <person name="Schmoeckel S.M."/>
            <person name="Li B."/>
            <person name="Borm T.J.A."/>
            <person name="Ohyanagi H."/>
            <person name="Mineta K."/>
            <person name="Michell C.T."/>
            <person name="Saber N."/>
            <person name="Kharbatia N.M."/>
            <person name="Rupper R.R."/>
            <person name="Sharp A.R."/>
            <person name="Dally N."/>
            <person name="Boughton B.A."/>
            <person name="Woo Y.H."/>
            <person name="Gao G."/>
            <person name="Schijlen E.G.W.M."/>
            <person name="Guo X."/>
            <person name="Momin A.A."/>
            <person name="Negrao S."/>
            <person name="Al-Babili S."/>
            <person name="Gehring C."/>
            <person name="Roessner U."/>
            <person name="Jung C."/>
            <person name="Murphy K."/>
            <person name="Arold S.T."/>
            <person name="Gojobori T."/>
            <person name="van der Linden C.G."/>
            <person name="van Loo E.N."/>
            <person name="Jellen E.N."/>
            <person name="Maughan P.J."/>
            <person name="Tester M."/>
        </authorList>
    </citation>
    <scope>NUCLEOTIDE SEQUENCE [LARGE SCALE GENOMIC DNA]</scope>
    <source>
        <strain evidence="5">cv. PI 614886</strain>
    </source>
</reference>
<dbReference type="Pfam" id="PF20431">
    <property type="entry name" value="E_motif"/>
    <property type="match status" value="1"/>
</dbReference>
<dbReference type="InterPro" id="IPR032867">
    <property type="entry name" value="DYW_dom"/>
</dbReference>
<dbReference type="GO" id="GO:0009451">
    <property type="term" value="P:RNA modification"/>
    <property type="evidence" value="ECO:0007669"/>
    <property type="project" value="InterPro"/>
</dbReference>
<dbReference type="Gene3D" id="1.25.40.10">
    <property type="entry name" value="Tetratricopeptide repeat domain"/>
    <property type="match status" value="6"/>
</dbReference>
<dbReference type="Pfam" id="PF13041">
    <property type="entry name" value="PPR_2"/>
    <property type="match status" value="3"/>
</dbReference>
<evidence type="ECO:0000313" key="6">
    <source>
        <dbReference type="Proteomes" id="UP000596660"/>
    </source>
</evidence>
<feature type="repeat" description="PPR" evidence="3">
    <location>
        <begin position="581"/>
        <end position="615"/>
    </location>
</feature>
<feature type="repeat" description="PPR" evidence="3">
    <location>
        <begin position="142"/>
        <end position="176"/>
    </location>
</feature>
<dbReference type="Proteomes" id="UP000596660">
    <property type="component" value="Unplaced"/>
</dbReference>
<evidence type="ECO:0000256" key="2">
    <source>
        <dbReference type="ARBA" id="ARBA00022737"/>
    </source>
</evidence>
<dbReference type="FunFam" id="1.25.40.10:FF:000679">
    <property type="entry name" value="Pentatricopeptide repeat-containing protein At5g03800"/>
    <property type="match status" value="1"/>
</dbReference>
<dbReference type="InterPro" id="IPR002885">
    <property type="entry name" value="PPR_rpt"/>
</dbReference>
<dbReference type="AlphaFoldDB" id="A0A803MZS8"/>
<keyword evidence="6" id="KW-1185">Reference proteome</keyword>
<dbReference type="Pfam" id="PF14432">
    <property type="entry name" value="DYW_deaminase"/>
    <property type="match status" value="1"/>
</dbReference>
<evidence type="ECO:0000256" key="1">
    <source>
        <dbReference type="ARBA" id="ARBA00006643"/>
    </source>
</evidence>
<feature type="repeat" description="PPR" evidence="3">
    <location>
        <begin position="212"/>
        <end position="246"/>
    </location>
</feature>
<dbReference type="GO" id="GO:0008270">
    <property type="term" value="F:zinc ion binding"/>
    <property type="evidence" value="ECO:0007669"/>
    <property type="project" value="InterPro"/>
</dbReference>
<accession>A0A803MZS8</accession>
<dbReference type="InterPro" id="IPR046848">
    <property type="entry name" value="E_motif"/>
</dbReference>
<dbReference type="PANTHER" id="PTHR47926">
    <property type="entry name" value="PENTATRICOPEPTIDE REPEAT-CONTAINING PROTEIN"/>
    <property type="match status" value="1"/>
</dbReference>
<proteinExistence type="inferred from homology"/>
<dbReference type="EnsemblPlants" id="AUR62037918-RA">
    <property type="protein sequence ID" value="AUR62037918-RA:cds"/>
    <property type="gene ID" value="AUR62037918"/>
</dbReference>
<dbReference type="Gramene" id="AUR62037918-RA">
    <property type="protein sequence ID" value="AUR62037918-RA:cds"/>
    <property type="gene ID" value="AUR62037918"/>
</dbReference>
<dbReference type="InterPro" id="IPR046960">
    <property type="entry name" value="PPR_At4g14850-like_plant"/>
</dbReference>
<organism evidence="5 6">
    <name type="scientific">Chenopodium quinoa</name>
    <name type="common">Quinoa</name>
    <dbReference type="NCBI Taxonomy" id="63459"/>
    <lineage>
        <taxon>Eukaryota</taxon>
        <taxon>Viridiplantae</taxon>
        <taxon>Streptophyta</taxon>
        <taxon>Embryophyta</taxon>
        <taxon>Tracheophyta</taxon>
        <taxon>Spermatophyta</taxon>
        <taxon>Magnoliopsida</taxon>
        <taxon>eudicotyledons</taxon>
        <taxon>Gunneridae</taxon>
        <taxon>Pentapetalae</taxon>
        <taxon>Caryophyllales</taxon>
        <taxon>Chenopodiaceae</taxon>
        <taxon>Chenopodioideae</taxon>
        <taxon>Atripliceae</taxon>
        <taxon>Chenopodium</taxon>
    </lineage>
</organism>
<feature type="repeat" description="PPR" evidence="3">
    <location>
        <begin position="345"/>
        <end position="379"/>
    </location>
</feature>
<dbReference type="GO" id="GO:0009793">
    <property type="term" value="P:embryo development ending in seed dormancy"/>
    <property type="evidence" value="ECO:0007669"/>
    <property type="project" value="EnsemblPlants"/>
</dbReference>
<dbReference type="PROSITE" id="PS51375">
    <property type="entry name" value="PPR"/>
    <property type="match status" value="4"/>
</dbReference>
<dbReference type="InterPro" id="IPR046849">
    <property type="entry name" value="E2_motif"/>
</dbReference>
<evidence type="ECO:0000256" key="3">
    <source>
        <dbReference type="PROSITE-ProRule" id="PRU00708"/>
    </source>
</evidence>
<feature type="domain" description="DYW" evidence="4">
    <location>
        <begin position="798"/>
        <end position="850"/>
    </location>
</feature>
<dbReference type="OMA" id="YGMEERD"/>
<dbReference type="NCBIfam" id="TIGR00756">
    <property type="entry name" value="PPR"/>
    <property type="match status" value="4"/>
</dbReference>
<dbReference type="FunFam" id="1.25.40.10:FF:002102">
    <property type="entry name" value="Pentatricopeptide repeat-containing protein103"/>
    <property type="match status" value="1"/>
</dbReference>
<reference evidence="5" key="2">
    <citation type="submission" date="2021-03" db="UniProtKB">
        <authorList>
            <consortium name="EnsemblPlants"/>
        </authorList>
    </citation>
    <scope>IDENTIFICATION</scope>
</reference>
<protein>
    <recommendedName>
        <fullName evidence="4">DYW domain-containing protein</fullName>
    </recommendedName>
</protein>
<dbReference type="GO" id="GO:0003723">
    <property type="term" value="F:RNA binding"/>
    <property type="evidence" value="ECO:0007669"/>
    <property type="project" value="InterPro"/>
</dbReference>
<evidence type="ECO:0000259" key="4">
    <source>
        <dbReference type="Pfam" id="PF14432"/>
    </source>
</evidence>
<dbReference type="Pfam" id="PF01535">
    <property type="entry name" value="PPR"/>
    <property type="match status" value="5"/>
</dbReference>
<sequence length="983" mass="110788">MASTSSPPQLFLSPLLQFPPKLIHSSSISLSKSNTFATSAAQFLTNSQISPVFQQPHLPFSSQNTEIEPFSLEDAQILYRKCLELLKLSARYADAELVIAVHSLILKLGEDNYLLNSLITAYLKLGLLDDAFAVFKGMSNPDVVSYTAMISGFAKSGYEFDAIGLFMKMRKRGIEPNEFTFVAFLTACSRISGLQLGFQIHSLVVKLGYLFSVYVANSLMGLYSRCGFLDNALQVFDEMPQRDIASWNIVISSVVDELMYDRAFELFHEMVRVDRFRANHITLSSLISACAGSCARVLGREIHGHALKMGFDNNLSVSNSLIGFYTKCGTAKHVQALFERMPIKDVISWTAMITAYMEFGMIELALDIFMKMPERNSVTFNAVLAGLCSNSEGFGALSLFCEMVNRRVELTENTLTSVISACSLLGEKKISEQIHGFVIKFGCKSNACIEAALVDMCTRCGRMTDAQKMFQQSKYDQNLSIKWTSLISGYARDAQPEEAMTLFKWGQSEQALTVDEVVATAVLGICGTLGFNEMGEQMHCHALKSGHLYDVRLGNAVISMYSKCGYMEDAWRVFNLLPMHDVVSWNCLIAGHLLLREGDKVLAVWSRMKREHIRPDSVTLILVISSYRHTKLNMLDDCRRLFFSLTREYDVQLTSEHYASFVSVLGEWGFLEEAEDIISKMPFEPKSSVWRALLHSCNLHSDLIAGKRIAKHILDMQPEDPSTYILISNLLSASGRWHCSELVRDEMRRKGIRKHPARSWIAHNNKVHAFFTRDKSHPQSKDIYSGLEILILECLKSGYVPDTNFVLHEVEEHQKKEFLFYHSAKLAVTYGLLMTTPGRPIRVTKNVLLCFKDSPLSSRDNISTRSIFFSHRPISFCLKHQGQNPYRGAFIRLFGAVWTLETNFSLKLLTGILAIEEGIFHVLYACALQLSWHQKYKCTSAHLVFFLLCLNQVHQQLLLCSKRAGSATNFWLTLSLIQALLPG</sequence>